<name>A0A3M2LKI8_9NOCA</name>
<proteinExistence type="predicted"/>
<comment type="caution">
    <text evidence="1">The sequence shown here is derived from an EMBL/GenBank/DDBJ whole genome shotgun (WGS) entry which is preliminary data.</text>
</comment>
<evidence type="ECO:0008006" key="3">
    <source>
        <dbReference type="Google" id="ProtNLM"/>
    </source>
</evidence>
<accession>A0A3M2LKI8</accession>
<dbReference type="SUPFAM" id="SSF56601">
    <property type="entry name" value="beta-lactamase/transpeptidase-like"/>
    <property type="match status" value="1"/>
</dbReference>
<dbReference type="AlphaFoldDB" id="A0A3M2LKI8"/>
<gene>
    <name evidence="1" type="ORF">EBN03_03160</name>
</gene>
<dbReference type="InterPro" id="IPR012338">
    <property type="entry name" value="Beta-lactam/transpept-like"/>
</dbReference>
<sequence length="262" mass="26859">MTLLIGAVTLTGCTSAAGAGADDRVAPAATVTALTTGFARLQAGLDGSAGLAIAPVGGRSVLRLGDWTTGAAWSTIKVPLAVAALRNRPGEERDDAEAAITVSDNDAAERLWLSLGDAGQAANAVQSVLREGGDETTVVQQYPFGETSWALTDQVRFAAHLPCLPQAGPVVGLMDSIDPGQSWGLGGLPRVSFKGGWGPDDRTGAYLARQFGLVPTLTGTVAVAVAAQPKSGSFDDAVTMLNQMTALLEKYVSDLYGGLCRS</sequence>
<evidence type="ECO:0000313" key="1">
    <source>
        <dbReference type="EMBL" id="RMI35298.1"/>
    </source>
</evidence>
<dbReference type="Proteomes" id="UP000279275">
    <property type="component" value="Unassembled WGS sequence"/>
</dbReference>
<evidence type="ECO:0000313" key="2">
    <source>
        <dbReference type="Proteomes" id="UP000279275"/>
    </source>
</evidence>
<organism evidence="1 2">
    <name type="scientific">Nocardia stercoris</name>
    <dbReference type="NCBI Taxonomy" id="2483361"/>
    <lineage>
        <taxon>Bacteria</taxon>
        <taxon>Bacillati</taxon>
        <taxon>Actinomycetota</taxon>
        <taxon>Actinomycetes</taxon>
        <taxon>Mycobacteriales</taxon>
        <taxon>Nocardiaceae</taxon>
        <taxon>Nocardia</taxon>
    </lineage>
</organism>
<dbReference type="EMBL" id="RFFH01000001">
    <property type="protein sequence ID" value="RMI35298.1"/>
    <property type="molecule type" value="Genomic_DNA"/>
</dbReference>
<protein>
    <recommendedName>
        <fullName evidence="3">Serine hydrolase</fullName>
    </recommendedName>
</protein>
<dbReference type="Gene3D" id="3.40.710.10">
    <property type="entry name" value="DD-peptidase/beta-lactamase superfamily"/>
    <property type="match status" value="1"/>
</dbReference>
<keyword evidence="2" id="KW-1185">Reference proteome</keyword>
<reference evidence="1 2" key="1">
    <citation type="submission" date="2018-10" db="EMBL/GenBank/DDBJ databases">
        <title>Isolation from cow dung.</title>
        <authorList>
            <person name="Ling L."/>
        </authorList>
    </citation>
    <scope>NUCLEOTIDE SEQUENCE [LARGE SCALE GENOMIC DNA]</scope>
    <source>
        <strain evidence="1 2">NEAU-LL90</strain>
    </source>
</reference>